<dbReference type="GO" id="GO:0052621">
    <property type="term" value="F:diguanylate cyclase activity"/>
    <property type="evidence" value="ECO:0007669"/>
    <property type="project" value="UniProtKB-EC"/>
</dbReference>
<dbReference type="PANTHER" id="PTHR45138">
    <property type="entry name" value="REGULATORY COMPONENTS OF SENSORY TRANSDUCTION SYSTEM"/>
    <property type="match status" value="1"/>
</dbReference>
<proteinExistence type="predicted"/>
<evidence type="ECO:0000256" key="2">
    <source>
        <dbReference type="ARBA" id="ARBA00034247"/>
    </source>
</evidence>
<dbReference type="NCBIfam" id="TIGR00254">
    <property type="entry name" value="GGDEF"/>
    <property type="match status" value="1"/>
</dbReference>
<sequence length="399" mass="43707">MWLVKHVAARTQGSDWRGYFLIGCVAVLALLLAGASWSARQSSIERTAAEQRQDQTLQVLLETDHLRSAALQQVRGGRGYLLTGRPAFLEPFNEGRQAAASAHERLTALIGDNRDQLLRTRALAIDLAHLNMVIDAMIKLADEDRQSDAMRIMRSGSDRDAIEAITRTLDAIQASEREALAASSRAAQRSAVANELYQYLLAGIGLLLLGLSIVTTNYVRKALAREDAARRELEVFAMTDALTALPNRRSFMSDLSREIAASQAEQTPRLSLAIFDIDHFKRINDRFGHPAGDAVIEEVAKRAKSALRENDIVGRIGGEEFGVILPRADLASARAVCGRLRETIAGTPVVRDDAIIAFTVSVGITQFQVEDDIDQLMTRADAALYDAKTSGRNQVRTTA</sequence>
<keyword evidence="3" id="KW-0472">Membrane</keyword>
<feature type="transmembrane region" description="Helical" evidence="3">
    <location>
        <begin position="196"/>
        <end position="219"/>
    </location>
</feature>
<dbReference type="RefSeq" id="WP_050599897.1">
    <property type="nucleotide sequence ID" value="NZ_JYNE01000022.1"/>
</dbReference>
<dbReference type="InterPro" id="IPR050469">
    <property type="entry name" value="Diguanylate_Cyclase"/>
</dbReference>
<dbReference type="CDD" id="cd19410">
    <property type="entry name" value="HK9-like_sensor"/>
    <property type="match status" value="1"/>
</dbReference>
<dbReference type="Pfam" id="PF05227">
    <property type="entry name" value="CHASE3"/>
    <property type="match status" value="1"/>
</dbReference>
<dbReference type="InterPro" id="IPR029787">
    <property type="entry name" value="Nucleotide_cyclase"/>
</dbReference>
<gene>
    <name evidence="5" type="ORF">J121_239</name>
</gene>
<dbReference type="InterPro" id="IPR043128">
    <property type="entry name" value="Rev_trsase/Diguanyl_cyclase"/>
</dbReference>
<dbReference type="Pfam" id="PF00990">
    <property type="entry name" value="GGDEF"/>
    <property type="match status" value="1"/>
</dbReference>
<protein>
    <recommendedName>
        <fullName evidence="1">diguanylate cyclase</fullName>
        <ecNumber evidence="1">2.7.7.65</ecNumber>
    </recommendedName>
</protein>
<dbReference type="STRING" id="1306953.J121_239"/>
<comment type="caution">
    <text evidence="5">The sequence shown here is derived from an EMBL/GenBank/DDBJ whole genome shotgun (WGS) entry which is preliminary data.</text>
</comment>
<organism evidence="5 6">
    <name type="scientific">Qipengyuania citrea LAMA 915</name>
    <dbReference type="NCBI Taxonomy" id="1306953"/>
    <lineage>
        <taxon>Bacteria</taxon>
        <taxon>Pseudomonadati</taxon>
        <taxon>Pseudomonadota</taxon>
        <taxon>Alphaproteobacteria</taxon>
        <taxon>Sphingomonadales</taxon>
        <taxon>Erythrobacteraceae</taxon>
        <taxon>Qipengyuania</taxon>
    </lineage>
</organism>
<dbReference type="SUPFAM" id="SSF55073">
    <property type="entry name" value="Nucleotide cyclase"/>
    <property type="match status" value="1"/>
</dbReference>
<dbReference type="CDD" id="cd01949">
    <property type="entry name" value="GGDEF"/>
    <property type="match status" value="1"/>
</dbReference>
<evidence type="ECO:0000313" key="5">
    <source>
        <dbReference type="EMBL" id="KNH02463.1"/>
    </source>
</evidence>
<dbReference type="EMBL" id="JYNE01000022">
    <property type="protein sequence ID" value="KNH02463.1"/>
    <property type="molecule type" value="Genomic_DNA"/>
</dbReference>
<evidence type="ECO:0000313" key="6">
    <source>
        <dbReference type="Proteomes" id="UP000037446"/>
    </source>
</evidence>
<dbReference type="EC" id="2.7.7.65" evidence="1"/>
<feature type="domain" description="GGDEF" evidence="4">
    <location>
        <begin position="268"/>
        <end position="399"/>
    </location>
</feature>
<reference evidence="6" key="1">
    <citation type="submission" date="2015-02" db="EMBL/GenBank/DDBJ databases">
        <authorList>
            <person name="Lima A.O."/>
            <person name="Cabral A."/>
            <person name="Porto L.M."/>
            <person name="Silva M.A."/>
        </authorList>
    </citation>
    <scope>NUCLEOTIDE SEQUENCE [LARGE SCALE GENOMIC DNA]</scope>
    <source>
        <strain evidence="6">LAMA 915</strain>
    </source>
</reference>
<dbReference type="SMART" id="SM00267">
    <property type="entry name" value="GGDEF"/>
    <property type="match status" value="1"/>
</dbReference>
<evidence type="ECO:0000256" key="3">
    <source>
        <dbReference type="SAM" id="Phobius"/>
    </source>
</evidence>
<name>A0A0L1KEV1_9SPHN</name>
<dbReference type="InterPro" id="IPR000160">
    <property type="entry name" value="GGDEF_dom"/>
</dbReference>
<accession>A0A0L1KEV1</accession>
<dbReference type="FunFam" id="3.30.70.270:FF:000001">
    <property type="entry name" value="Diguanylate cyclase domain protein"/>
    <property type="match status" value="1"/>
</dbReference>
<keyword evidence="3" id="KW-1133">Transmembrane helix</keyword>
<dbReference type="PANTHER" id="PTHR45138:SF9">
    <property type="entry name" value="DIGUANYLATE CYCLASE DGCM-RELATED"/>
    <property type="match status" value="1"/>
</dbReference>
<dbReference type="Proteomes" id="UP000037446">
    <property type="component" value="Unassembled WGS sequence"/>
</dbReference>
<evidence type="ECO:0000259" key="4">
    <source>
        <dbReference type="PROSITE" id="PS50887"/>
    </source>
</evidence>
<dbReference type="PROSITE" id="PS50887">
    <property type="entry name" value="GGDEF"/>
    <property type="match status" value="1"/>
</dbReference>
<evidence type="ECO:0000256" key="1">
    <source>
        <dbReference type="ARBA" id="ARBA00012528"/>
    </source>
</evidence>
<dbReference type="PATRIC" id="fig|1306953.7.peg.243"/>
<comment type="catalytic activity">
    <reaction evidence="2">
        <text>2 GTP = 3',3'-c-di-GMP + 2 diphosphate</text>
        <dbReference type="Rhea" id="RHEA:24898"/>
        <dbReference type="ChEBI" id="CHEBI:33019"/>
        <dbReference type="ChEBI" id="CHEBI:37565"/>
        <dbReference type="ChEBI" id="CHEBI:58805"/>
        <dbReference type="EC" id="2.7.7.65"/>
    </reaction>
</comment>
<dbReference type="AlphaFoldDB" id="A0A0L1KEV1"/>
<dbReference type="Gene3D" id="3.30.70.270">
    <property type="match status" value="1"/>
</dbReference>
<keyword evidence="3" id="KW-0812">Transmembrane</keyword>
<dbReference type="InterPro" id="IPR007891">
    <property type="entry name" value="CHASE3"/>
</dbReference>